<keyword evidence="2" id="KW-1185">Reference proteome</keyword>
<dbReference type="EMBL" id="AP019308">
    <property type="protein sequence ID" value="BBH20279.1"/>
    <property type="molecule type" value="Genomic_DNA"/>
</dbReference>
<organism evidence="1 2">
    <name type="scientific">Paenibacillus baekrokdamisoli</name>
    <dbReference type="NCBI Taxonomy" id="1712516"/>
    <lineage>
        <taxon>Bacteria</taxon>
        <taxon>Bacillati</taxon>
        <taxon>Bacillota</taxon>
        <taxon>Bacilli</taxon>
        <taxon>Bacillales</taxon>
        <taxon>Paenibacillaceae</taxon>
        <taxon>Paenibacillus</taxon>
    </lineage>
</organism>
<dbReference type="AlphaFoldDB" id="A0A3G9JB96"/>
<accession>A0A3G9JB96</accession>
<proteinExistence type="predicted"/>
<dbReference type="Proteomes" id="UP000275368">
    <property type="component" value="Chromosome"/>
</dbReference>
<sequence length="39" mass="4427">MSTGIKEIILGIPVTHSGNFEEYEKAIEWYGRVLGFELV</sequence>
<dbReference type="KEGG" id="pbk:Back11_16240"/>
<gene>
    <name evidence="1" type="ORF">Back11_16240</name>
</gene>
<name>A0A3G9JB96_9BACL</name>
<evidence type="ECO:0000313" key="2">
    <source>
        <dbReference type="Proteomes" id="UP000275368"/>
    </source>
</evidence>
<reference evidence="1 2" key="1">
    <citation type="submission" date="2018-11" db="EMBL/GenBank/DDBJ databases">
        <title>Complete genome sequence of Paenibacillus baekrokdamisoli strain KCTC 33723.</title>
        <authorList>
            <person name="Kang S.W."/>
            <person name="Lee K.C."/>
            <person name="Kim K.K."/>
            <person name="Kim J.S."/>
            <person name="Kim D.S."/>
            <person name="Ko S.H."/>
            <person name="Yang S.H."/>
            <person name="Lee J.S."/>
        </authorList>
    </citation>
    <scope>NUCLEOTIDE SEQUENCE [LARGE SCALE GENOMIC DNA]</scope>
    <source>
        <strain evidence="1 2">KCTC 33723</strain>
    </source>
</reference>
<evidence type="ECO:0000313" key="1">
    <source>
        <dbReference type="EMBL" id="BBH20279.1"/>
    </source>
</evidence>
<protein>
    <submittedName>
        <fullName evidence="1">Uncharacterized protein</fullName>
    </submittedName>
</protein>